<evidence type="ECO:0000313" key="8">
    <source>
        <dbReference type="EMBL" id="WHF51836.1"/>
    </source>
</evidence>
<feature type="transmembrane region" description="Helical" evidence="7">
    <location>
        <begin position="167"/>
        <end position="187"/>
    </location>
</feature>
<dbReference type="InterPro" id="IPR005744">
    <property type="entry name" value="Hy-lIII"/>
</dbReference>
<comment type="subcellular location">
    <subcellularLocation>
        <location evidence="1">Cell membrane</location>
        <topology evidence="1">Multi-pass membrane protein</topology>
    </subcellularLocation>
</comment>
<accession>A0ABY8RCX6</accession>
<feature type="transmembrane region" description="Helical" evidence="7">
    <location>
        <begin position="199"/>
        <end position="217"/>
    </location>
</feature>
<evidence type="ECO:0000313" key="9">
    <source>
        <dbReference type="Proteomes" id="UP001241656"/>
    </source>
</evidence>
<evidence type="ECO:0000256" key="6">
    <source>
        <dbReference type="ARBA" id="ARBA00023136"/>
    </source>
</evidence>
<gene>
    <name evidence="8" type="ORF">QGN23_00825</name>
</gene>
<protein>
    <submittedName>
        <fullName evidence="8">Hemolysin III family protein</fullName>
    </submittedName>
</protein>
<keyword evidence="3" id="KW-1003">Cell membrane</keyword>
<feature type="transmembrane region" description="Helical" evidence="7">
    <location>
        <begin position="113"/>
        <end position="133"/>
    </location>
</feature>
<dbReference type="RefSeq" id="WP_282905156.1">
    <property type="nucleotide sequence ID" value="NZ_CP124855.1"/>
</dbReference>
<dbReference type="Pfam" id="PF03006">
    <property type="entry name" value="HlyIII"/>
    <property type="match status" value="1"/>
</dbReference>
<evidence type="ECO:0000256" key="3">
    <source>
        <dbReference type="ARBA" id="ARBA00022475"/>
    </source>
</evidence>
<sequence length="222" mass="25168">MKSGTKYAVHTYSVLEERFNIWSHFTGLLLSVVALVLLVFRALDLGSKRALISFSIFGLSMIILYLASTLYHSSKHPKRRYRLNIFDHAAIYVLIAGTYSPFALVSLNGPEGYTIFGVVWGIALIGIIFKLFFTGRFNILSTVLYVGMGWLIIFSFDSLLYHLDFRGLVWLLAGGISYTMGAVLYSIHKIKFNHAIFHLFVLLGTFCHFMSVYFYVIPFSGN</sequence>
<keyword evidence="6 7" id="KW-0472">Membrane</keyword>
<dbReference type="NCBIfam" id="TIGR01065">
    <property type="entry name" value="hlyIII"/>
    <property type="match status" value="1"/>
</dbReference>
<feature type="transmembrane region" description="Helical" evidence="7">
    <location>
        <begin position="89"/>
        <end position="107"/>
    </location>
</feature>
<proteinExistence type="inferred from homology"/>
<evidence type="ECO:0000256" key="1">
    <source>
        <dbReference type="ARBA" id="ARBA00004651"/>
    </source>
</evidence>
<feature type="transmembrane region" description="Helical" evidence="7">
    <location>
        <begin position="140"/>
        <end position="161"/>
    </location>
</feature>
<dbReference type="PANTHER" id="PTHR20855">
    <property type="entry name" value="ADIPOR/PROGESTIN RECEPTOR-RELATED"/>
    <property type="match status" value="1"/>
</dbReference>
<evidence type="ECO:0000256" key="5">
    <source>
        <dbReference type="ARBA" id="ARBA00022989"/>
    </source>
</evidence>
<keyword evidence="5 7" id="KW-1133">Transmembrane helix</keyword>
<dbReference type="PANTHER" id="PTHR20855:SF3">
    <property type="entry name" value="LD03007P"/>
    <property type="match status" value="1"/>
</dbReference>
<dbReference type="Proteomes" id="UP001241656">
    <property type="component" value="Chromosome"/>
</dbReference>
<keyword evidence="4 7" id="KW-0812">Transmembrane</keyword>
<dbReference type="EMBL" id="CP124855">
    <property type="protein sequence ID" value="WHF51836.1"/>
    <property type="molecule type" value="Genomic_DNA"/>
</dbReference>
<feature type="transmembrane region" description="Helical" evidence="7">
    <location>
        <begin position="49"/>
        <end position="68"/>
    </location>
</feature>
<organism evidence="8 9">
    <name type="scientific">Chryseobacterium gotjawalense</name>
    <dbReference type="NCBI Taxonomy" id="3042315"/>
    <lineage>
        <taxon>Bacteria</taxon>
        <taxon>Pseudomonadati</taxon>
        <taxon>Bacteroidota</taxon>
        <taxon>Flavobacteriia</taxon>
        <taxon>Flavobacteriales</taxon>
        <taxon>Weeksellaceae</taxon>
        <taxon>Chryseobacterium group</taxon>
        <taxon>Chryseobacterium</taxon>
    </lineage>
</organism>
<dbReference type="InterPro" id="IPR004254">
    <property type="entry name" value="AdipoR/HlyIII-related"/>
</dbReference>
<comment type="similarity">
    <text evidence="2">Belongs to the UPF0073 (Hly-III) family.</text>
</comment>
<reference evidence="8 9" key="1">
    <citation type="submission" date="2023-05" db="EMBL/GenBank/DDBJ databases">
        <title>Genomic insight into Chryseobacterium sp. wdc7 isolated forest soil (Gotjawal).</title>
        <authorList>
            <person name="Park S.-J."/>
        </authorList>
    </citation>
    <scope>NUCLEOTIDE SEQUENCE [LARGE SCALE GENOMIC DNA]</scope>
    <source>
        <strain evidence="9">wdc7</strain>
    </source>
</reference>
<keyword evidence="9" id="KW-1185">Reference proteome</keyword>
<evidence type="ECO:0000256" key="4">
    <source>
        <dbReference type="ARBA" id="ARBA00022692"/>
    </source>
</evidence>
<evidence type="ECO:0000256" key="2">
    <source>
        <dbReference type="ARBA" id="ARBA00008488"/>
    </source>
</evidence>
<evidence type="ECO:0000256" key="7">
    <source>
        <dbReference type="SAM" id="Phobius"/>
    </source>
</evidence>
<name>A0ABY8RCX6_9FLAO</name>
<feature type="transmembrane region" description="Helical" evidence="7">
    <location>
        <begin position="21"/>
        <end position="43"/>
    </location>
</feature>